<evidence type="ECO:0000256" key="8">
    <source>
        <dbReference type="ARBA" id="ARBA00022840"/>
    </source>
</evidence>
<gene>
    <name evidence="17" type="ORF">OP10G_3102</name>
</gene>
<dbReference type="PRINTS" id="PR00344">
    <property type="entry name" value="BCTRLSENSOR"/>
</dbReference>
<feature type="domain" description="Histidine kinase" evidence="15">
    <location>
        <begin position="655"/>
        <end position="876"/>
    </location>
</feature>
<dbReference type="SMART" id="SM00448">
    <property type="entry name" value="REC"/>
    <property type="match status" value="2"/>
</dbReference>
<dbReference type="RefSeq" id="WP_227624942.1">
    <property type="nucleotide sequence ID" value="NZ_CP007139.1"/>
</dbReference>
<dbReference type="SMART" id="SM00065">
    <property type="entry name" value="GAF"/>
    <property type="match status" value="3"/>
</dbReference>
<dbReference type="EMBL" id="CP007139">
    <property type="protein sequence ID" value="AIE86470.1"/>
    <property type="molecule type" value="Genomic_DNA"/>
</dbReference>
<proteinExistence type="inferred from homology"/>
<protein>
    <recommendedName>
        <fullName evidence="12">Circadian input-output histidine kinase CikA</fullName>
        <ecNumber evidence="3">2.7.13.3</ecNumber>
    </recommendedName>
    <alternativeName>
        <fullName evidence="11">Sensory/regulatory protein RpfC</fullName>
    </alternativeName>
</protein>
<dbReference type="Gene3D" id="3.30.450.40">
    <property type="match status" value="3"/>
</dbReference>
<evidence type="ECO:0000256" key="9">
    <source>
        <dbReference type="ARBA" id="ARBA00023012"/>
    </source>
</evidence>
<keyword evidence="6" id="KW-0547">Nucleotide-binding</keyword>
<dbReference type="InterPro" id="IPR005467">
    <property type="entry name" value="His_kinase_dom"/>
</dbReference>
<evidence type="ECO:0000256" key="10">
    <source>
        <dbReference type="ARBA" id="ARBA00064003"/>
    </source>
</evidence>
<sequence length="1159" mass="126924">MGTSALGAKEDVSGDARLALLRRIGAVLSQIQEPEEVSAAVLAVLPQEHPISITIDRGDPPEGSIPILFGDIRLGFITPGDPYDHEFLSALADRIGSVIERCRLGREHRIALKKQRRLVELTTAINASMDISEVLRIVRDTVVDVCGFDRAGVFLFDEATRTMRGAWGTDRDGNLEDIRHQIHPMTEEDLKSWGMGVSDGQDYILVQEYASEYTPIDEEAMTGVHAHGIVQIRANNETVGFVGVDNLITQRPITHEDMRGLLPFAGQAAAAIKKARLLDEREVIVNQQRRLMQMAVAIGTNVELDSIFRLVRDAAVESGVVDRASVWIVDGDFVTGTWGTSNSGEVLDEHEKSFPLGDKLETMSVVPGETWFQIGVRPAIPLANGEVRENVPHAEIALRAGDRLVGFLMVDSLFTMRKITAESIEPLVAFANQAAVAIEKAALVQAQETMMRRQRRLMQMATAISGQQNLDVVFRLVCDAMLETGWIDRVGVWVIDGDKLCGTWGTDAEGNIVDERHLSYSLRDCSDTVQEVIRDGKPFVIDVLSDLSVVGKPGTSGVPRAIMAFRAGGELQGIISVDTLRTGRPITAADAELLLPFADQAAVAILNAKLNKAAHDELERRRLAEAELREQAEELILARDQALAATRAKSEFLANMSHEIRTPMNGVIGMTSLLLETPMTREQLDYTRTVQNSAEALLTVIDDILDFSKIEAGKMVIDRADFNFRTCIEEICEMMASRVGDKEVELNCFVPPGFPDLLIGDGGRIRQMLTNLAGNAVKFTQRGEVTVEASVLEETGTRVHVRIEVRDTGIGIPAHRQAAIFESFTQADNSTTRRYGGTGLGLTVTKQLALLMNGTLGMSSVEGEGSTFWIELPLTKQATGATPPVLSAENLTDLSVLVVDDNATNRRILKEQLRSWGCIATEATGGREALELLRSGDGSPQFGLVLLDFQMPEMDGIATVRDIRKIAAYEDIPVVLLTSVCIRPTLEALRSFGFSAVVSKPIRQAHLRMALLEVLGASGAQSPAPSNPVAEEIDLGLHVLVAEDNEVNLLVAGRRLEMWGCTFESAENGIEALELMERQRFDIVLMDVQMPGMDGFEATGRARHRESITGEHVPIIAMTAHAMQGDRERCITAGMDDYLSKPLNPTAMLQKLRQWGKRS</sequence>
<name>A0A068NUM5_FIMGI</name>
<dbReference type="AlphaFoldDB" id="A0A068NUM5"/>
<dbReference type="FunFam" id="1.10.287.130:FF:000002">
    <property type="entry name" value="Two-component osmosensing histidine kinase"/>
    <property type="match status" value="1"/>
</dbReference>
<dbReference type="InterPro" id="IPR003594">
    <property type="entry name" value="HATPase_dom"/>
</dbReference>
<keyword evidence="18" id="KW-1185">Reference proteome</keyword>
<evidence type="ECO:0000256" key="4">
    <source>
        <dbReference type="ARBA" id="ARBA00022553"/>
    </source>
</evidence>
<dbReference type="CDD" id="cd17546">
    <property type="entry name" value="REC_hyHK_CKI1_RcsC-like"/>
    <property type="match status" value="2"/>
</dbReference>
<dbReference type="Gene3D" id="1.10.287.130">
    <property type="match status" value="1"/>
</dbReference>
<dbReference type="EC" id="2.7.13.3" evidence="3"/>
<dbReference type="PANTHER" id="PTHR45339">
    <property type="entry name" value="HYBRID SIGNAL TRANSDUCTION HISTIDINE KINASE J"/>
    <property type="match status" value="1"/>
</dbReference>
<feature type="domain" description="Response regulatory" evidence="16">
    <location>
        <begin position="895"/>
        <end position="1015"/>
    </location>
</feature>
<dbReference type="InterPro" id="IPR011006">
    <property type="entry name" value="CheY-like_superfamily"/>
</dbReference>
<evidence type="ECO:0000256" key="13">
    <source>
        <dbReference type="PROSITE-ProRule" id="PRU00169"/>
    </source>
</evidence>
<dbReference type="Gene3D" id="3.40.50.2300">
    <property type="match status" value="2"/>
</dbReference>
<dbReference type="SUPFAM" id="SSF47384">
    <property type="entry name" value="Homodimeric domain of signal transducing histidine kinase"/>
    <property type="match status" value="1"/>
</dbReference>
<feature type="modified residue" description="4-aspartylphosphate" evidence="13">
    <location>
        <position position="948"/>
    </location>
</feature>
<evidence type="ECO:0000256" key="7">
    <source>
        <dbReference type="ARBA" id="ARBA00022777"/>
    </source>
</evidence>
<organism evidence="17 18">
    <name type="scientific">Fimbriimonas ginsengisoli Gsoil 348</name>
    <dbReference type="NCBI Taxonomy" id="661478"/>
    <lineage>
        <taxon>Bacteria</taxon>
        <taxon>Bacillati</taxon>
        <taxon>Armatimonadota</taxon>
        <taxon>Fimbriimonadia</taxon>
        <taxon>Fimbriimonadales</taxon>
        <taxon>Fimbriimonadaceae</taxon>
        <taxon>Fimbriimonas</taxon>
    </lineage>
</organism>
<evidence type="ECO:0000256" key="3">
    <source>
        <dbReference type="ARBA" id="ARBA00012438"/>
    </source>
</evidence>
<feature type="modified residue" description="4-aspartylphosphate" evidence="13">
    <location>
        <position position="1087"/>
    </location>
</feature>
<keyword evidence="4 13" id="KW-0597">Phosphoprotein</keyword>
<comment type="subunit">
    <text evidence="10">At low DSF concentrations, interacts with RpfF.</text>
</comment>
<dbReference type="Pfam" id="PF02518">
    <property type="entry name" value="HATPase_c"/>
    <property type="match status" value="1"/>
</dbReference>
<dbReference type="eggNOG" id="COG2205">
    <property type="taxonomic scope" value="Bacteria"/>
</dbReference>
<comment type="catalytic activity">
    <reaction evidence="1">
        <text>ATP + protein L-histidine = ADP + protein N-phospho-L-histidine.</text>
        <dbReference type="EC" id="2.7.13.3"/>
    </reaction>
</comment>
<dbReference type="InterPro" id="IPR036097">
    <property type="entry name" value="HisK_dim/P_sf"/>
</dbReference>
<dbReference type="InterPro" id="IPR036890">
    <property type="entry name" value="HATPase_C_sf"/>
</dbReference>
<dbReference type="CDD" id="cd00082">
    <property type="entry name" value="HisKA"/>
    <property type="match status" value="1"/>
</dbReference>
<dbReference type="InterPro" id="IPR004358">
    <property type="entry name" value="Sig_transdc_His_kin-like_C"/>
</dbReference>
<keyword evidence="9" id="KW-0902">Two-component regulatory system</keyword>
<dbReference type="Pfam" id="PF13185">
    <property type="entry name" value="GAF_2"/>
    <property type="match status" value="2"/>
</dbReference>
<evidence type="ECO:0000256" key="14">
    <source>
        <dbReference type="SAM" id="Coils"/>
    </source>
</evidence>
<dbReference type="GO" id="GO:0000155">
    <property type="term" value="F:phosphorelay sensor kinase activity"/>
    <property type="evidence" value="ECO:0007669"/>
    <property type="project" value="InterPro"/>
</dbReference>
<dbReference type="Pfam" id="PF00072">
    <property type="entry name" value="Response_reg"/>
    <property type="match status" value="2"/>
</dbReference>
<dbReference type="SUPFAM" id="SSF52172">
    <property type="entry name" value="CheY-like"/>
    <property type="match status" value="2"/>
</dbReference>
<dbReference type="SMART" id="SM00387">
    <property type="entry name" value="HATPase_c"/>
    <property type="match status" value="1"/>
</dbReference>
<comment type="similarity">
    <text evidence="2">In the N-terminal section; belongs to the phytochrome family.</text>
</comment>
<keyword evidence="7 17" id="KW-0418">Kinase</keyword>
<dbReference type="FunFam" id="3.30.565.10:FF:000010">
    <property type="entry name" value="Sensor histidine kinase RcsC"/>
    <property type="match status" value="1"/>
</dbReference>
<reference evidence="17 18" key="1">
    <citation type="journal article" date="2014" name="PLoS ONE">
        <title>The first complete genome sequence of the class fimbriimonadia in the phylum armatimonadetes.</title>
        <authorList>
            <person name="Hu Z.Y."/>
            <person name="Wang Y.Z."/>
            <person name="Im W.T."/>
            <person name="Wang S.Y."/>
            <person name="Zhao G.P."/>
            <person name="Zheng H.J."/>
            <person name="Quan Z.X."/>
        </authorList>
    </citation>
    <scope>NUCLEOTIDE SEQUENCE [LARGE SCALE GENOMIC DNA]</scope>
    <source>
        <strain evidence="17">Gsoil 348</strain>
    </source>
</reference>
<dbReference type="Proteomes" id="UP000027982">
    <property type="component" value="Chromosome"/>
</dbReference>
<keyword evidence="8" id="KW-0067">ATP-binding</keyword>
<dbReference type="STRING" id="661478.OP10G_3102"/>
<evidence type="ECO:0000256" key="6">
    <source>
        <dbReference type="ARBA" id="ARBA00022741"/>
    </source>
</evidence>
<accession>A0A068NUM5</accession>
<evidence type="ECO:0000256" key="12">
    <source>
        <dbReference type="ARBA" id="ARBA00074306"/>
    </source>
</evidence>
<evidence type="ECO:0000256" key="11">
    <source>
        <dbReference type="ARBA" id="ARBA00068150"/>
    </source>
</evidence>
<dbReference type="InterPro" id="IPR003018">
    <property type="entry name" value="GAF"/>
</dbReference>
<dbReference type="SUPFAM" id="SSF55874">
    <property type="entry name" value="ATPase domain of HSP90 chaperone/DNA topoisomerase II/histidine kinase"/>
    <property type="match status" value="1"/>
</dbReference>
<dbReference type="KEGG" id="fgi:OP10G_3102"/>
<dbReference type="SMART" id="SM00388">
    <property type="entry name" value="HisKA"/>
    <property type="match status" value="1"/>
</dbReference>
<evidence type="ECO:0000256" key="5">
    <source>
        <dbReference type="ARBA" id="ARBA00022679"/>
    </source>
</evidence>
<dbReference type="CDD" id="cd16922">
    <property type="entry name" value="HATPase_EvgS-ArcB-TorS-like"/>
    <property type="match status" value="1"/>
</dbReference>
<evidence type="ECO:0000313" key="17">
    <source>
        <dbReference type="EMBL" id="AIE86470.1"/>
    </source>
</evidence>
<dbReference type="eggNOG" id="COG0642">
    <property type="taxonomic scope" value="Bacteria"/>
</dbReference>
<evidence type="ECO:0000259" key="16">
    <source>
        <dbReference type="PROSITE" id="PS50110"/>
    </source>
</evidence>
<keyword evidence="14" id="KW-0175">Coiled coil</keyword>
<evidence type="ECO:0000259" key="15">
    <source>
        <dbReference type="PROSITE" id="PS50109"/>
    </source>
</evidence>
<evidence type="ECO:0000256" key="1">
    <source>
        <dbReference type="ARBA" id="ARBA00000085"/>
    </source>
</evidence>
<evidence type="ECO:0000313" key="18">
    <source>
        <dbReference type="Proteomes" id="UP000027982"/>
    </source>
</evidence>
<dbReference type="Gene3D" id="3.30.565.10">
    <property type="entry name" value="Histidine kinase-like ATPase, C-terminal domain"/>
    <property type="match status" value="1"/>
</dbReference>
<dbReference type="SUPFAM" id="SSF55781">
    <property type="entry name" value="GAF domain-like"/>
    <property type="match status" value="3"/>
</dbReference>
<dbReference type="InterPro" id="IPR001789">
    <property type="entry name" value="Sig_transdc_resp-reg_receiver"/>
</dbReference>
<dbReference type="HOGENOM" id="CLU_005753_0_0_0"/>
<evidence type="ECO:0000256" key="2">
    <source>
        <dbReference type="ARBA" id="ARBA00006402"/>
    </source>
</evidence>
<dbReference type="PANTHER" id="PTHR45339:SF1">
    <property type="entry name" value="HYBRID SIGNAL TRANSDUCTION HISTIDINE KINASE J"/>
    <property type="match status" value="1"/>
</dbReference>
<dbReference type="PROSITE" id="PS50110">
    <property type="entry name" value="RESPONSE_REGULATORY"/>
    <property type="match status" value="2"/>
</dbReference>
<keyword evidence="5" id="KW-0808">Transferase</keyword>
<dbReference type="GO" id="GO:0005524">
    <property type="term" value="F:ATP binding"/>
    <property type="evidence" value="ECO:0007669"/>
    <property type="project" value="UniProtKB-KW"/>
</dbReference>
<feature type="domain" description="Response regulatory" evidence="16">
    <location>
        <begin position="1038"/>
        <end position="1156"/>
    </location>
</feature>
<feature type="coiled-coil region" evidence="14">
    <location>
        <begin position="614"/>
        <end position="645"/>
    </location>
</feature>
<dbReference type="PROSITE" id="PS50109">
    <property type="entry name" value="HIS_KIN"/>
    <property type="match status" value="1"/>
</dbReference>
<dbReference type="InterPro" id="IPR029016">
    <property type="entry name" value="GAF-like_dom_sf"/>
</dbReference>
<dbReference type="InterPro" id="IPR003661">
    <property type="entry name" value="HisK_dim/P_dom"/>
</dbReference>
<dbReference type="Pfam" id="PF00512">
    <property type="entry name" value="HisKA"/>
    <property type="match status" value="1"/>
</dbReference>